<evidence type="ECO:0000313" key="3">
    <source>
        <dbReference type="Proteomes" id="UP001614394"/>
    </source>
</evidence>
<reference evidence="2 3" key="1">
    <citation type="submission" date="2024-10" db="EMBL/GenBank/DDBJ databases">
        <title>The Natural Products Discovery Center: Release of the First 8490 Sequenced Strains for Exploring Actinobacteria Biosynthetic Diversity.</title>
        <authorList>
            <person name="Kalkreuter E."/>
            <person name="Kautsar S.A."/>
            <person name="Yang D."/>
            <person name="Bader C.D."/>
            <person name="Teijaro C.N."/>
            <person name="Fluegel L."/>
            <person name="Davis C.M."/>
            <person name="Simpson J.R."/>
            <person name="Lauterbach L."/>
            <person name="Steele A.D."/>
            <person name="Gui C."/>
            <person name="Meng S."/>
            <person name="Li G."/>
            <person name="Viehrig K."/>
            <person name="Ye F."/>
            <person name="Su P."/>
            <person name="Kiefer A.F."/>
            <person name="Nichols A."/>
            <person name="Cepeda A.J."/>
            <person name="Yan W."/>
            <person name="Fan B."/>
            <person name="Jiang Y."/>
            <person name="Adhikari A."/>
            <person name="Zheng C.-J."/>
            <person name="Schuster L."/>
            <person name="Cowan T.M."/>
            <person name="Smanski M.J."/>
            <person name="Chevrette M.G."/>
            <person name="De Carvalho L.P.S."/>
            <person name="Shen B."/>
        </authorList>
    </citation>
    <scope>NUCLEOTIDE SEQUENCE [LARGE SCALE GENOMIC DNA]</scope>
    <source>
        <strain evidence="2 3">NPDC053399</strain>
    </source>
</reference>
<evidence type="ECO:0000313" key="2">
    <source>
        <dbReference type="EMBL" id="MFI9102346.1"/>
    </source>
</evidence>
<comment type="caution">
    <text evidence="2">The sequence shown here is derived from an EMBL/GenBank/DDBJ whole genome shotgun (WGS) entry which is preliminary data.</text>
</comment>
<dbReference type="Proteomes" id="UP001614394">
    <property type="component" value="Unassembled WGS sequence"/>
</dbReference>
<feature type="compositionally biased region" description="Low complexity" evidence="1">
    <location>
        <begin position="103"/>
        <end position="112"/>
    </location>
</feature>
<feature type="region of interest" description="Disordered" evidence="1">
    <location>
        <begin position="84"/>
        <end position="112"/>
    </location>
</feature>
<proteinExistence type="predicted"/>
<keyword evidence="3" id="KW-1185">Reference proteome</keyword>
<name>A0ABW8CAB2_9ACTN</name>
<dbReference type="EMBL" id="JBITYG010000004">
    <property type="protein sequence ID" value="MFI9102346.1"/>
    <property type="molecule type" value="Genomic_DNA"/>
</dbReference>
<accession>A0ABW8CAB2</accession>
<gene>
    <name evidence="2" type="ORF">ACIGXA_17655</name>
</gene>
<evidence type="ECO:0000256" key="1">
    <source>
        <dbReference type="SAM" id="MobiDB-lite"/>
    </source>
</evidence>
<sequence>MTAEGIWNLTIYTPLGKQHVRAELALRPDGSWHGTSRDQRSGEKVPLTDIAVDGGQLTWKQSITEPLRLHLAYTLAVDGDRLTGKAKAGRLPAATVTGERAGGAEPEPGVLS</sequence>
<organism evidence="2 3">
    <name type="scientific">Streptomyces fildesensis</name>
    <dbReference type="NCBI Taxonomy" id="375757"/>
    <lineage>
        <taxon>Bacteria</taxon>
        <taxon>Bacillati</taxon>
        <taxon>Actinomycetota</taxon>
        <taxon>Actinomycetes</taxon>
        <taxon>Kitasatosporales</taxon>
        <taxon>Streptomycetaceae</taxon>
        <taxon>Streptomyces</taxon>
    </lineage>
</organism>
<dbReference type="RefSeq" id="WP_399649854.1">
    <property type="nucleotide sequence ID" value="NZ_JBITYG010000004.1"/>
</dbReference>
<protein>
    <submittedName>
        <fullName evidence="2">Uncharacterized protein</fullName>
    </submittedName>
</protein>